<proteinExistence type="predicted"/>
<protein>
    <submittedName>
        <fullName evidence="1">Uncharacterized protein</fullName>
    </submittedName>
</protein>
<keyword evidence="2" id="KW-1185">Reference proteome</keyword>
<dbReference type="EMBL" id="MN988532">
    <property type="protein sequence ID" value="QIG73622.1"/>
    <property type="molecule type" value="Genomic_DNA"/>
</dbReference>
<organism evidence="1 2">
    <name type="scientific">Rhizobium phage RHph_I1_9</name>
    <dbReference type="NCBI Taxonomy" id="2509729"/>
    <lineage>
        <taxon>Viruses</taxon>
        <taxon>Duplodnaviria</taxon>
        <taxon>Heunggongvirae</taxon>
        <taxon>Uroviricota</taxon>
        <taxon>Caudoviricetes</taxon>
        <taxon>Pootjesviridae</taxon>
        <taxon>Staniewskivirinae</taxon>
        <taxon>Trinifflemingvirus</taxon>
        <taxon>Trinifflemingvirus I19</taxon>
    </lineage>
</organism>
<sequence>MFALMLVQYPSFNQGTPCRSIIAQSDDFEVLVQYIETDECKEAVKFQSFEEVLKPHAWDYVEFTPSN</sequence>
<name>A0A7S5R9J5_9CAUD</name>
<gene>
    <name evidence="1" type="ORF">EVC04_185</name>
</gene>
<reference evidence="1 2" key="1">
    <citation type="submission" date="2020-01" db="EMBL/GenBank/DDBJ databases">
        <title>Patterns of diversity and host range of bacteriophage communities associated with bean-nodulatin bacteria.</title>
        <authorList>
            <person name="Vann Cauwenberghe J."/>
            <person name="Santamaria R.I."/>
            <person name="Bustos P."/>
            <person name="Juarez S."/>
            <person name="Gonzalez V."/>
        </authorList>
    </citation>
    <scope>NUCLEOTIDE SEQUENCE [LARGE SCALE GENOMIC DNA]</scope>
    <source>
        <strain evidence="2">RHph</strain>
    </source>
</reference>
<evidence type="ECO:0000313" key="1">
    <source>
        <dbReference type="EMBL" id="QIG73622.1"/>
    </source>
</evidence>
<evidence type="ECO:0000313" key="2">
    <source>
        <dbReference type="Proteomes" id="UP000615696"/>
    </source>
</evidence>
<accession>A0A7S5R9J5</accession>
<dbReference type="Proteomes" id="UP000615696">
    <property type="component" value="Segment"/>
</dbReference>